<dbReference type="InterPro" id="IPR029069">
    <property type="entry name" value="HotDog_dom_sf"/>
</dbReference>
<accession>A0A9J6PIM4</accession>
<evidence type="ECO:0000313" key="4">
    <source>
        <dbReference type="Proteomes" id="UP001055804"/>
    </source>
</evidence>
<evidence type="ECO:0000313" key="3">
    <source>
        <dbReference type="EMBL" id="MCP1337643.1"/>
    </source>
</evidence>
<dbReference type="GO" id="GO:0005835">
    <property type="term" value="C:fatty acid synthase complex"/>
    <property type="evidence" value="ECO:0007669"/>
    <property type="project" value="InterPro"/>
</dbReference>
<dbReference type="FunFam" id="3.10.129.10:FF:000042">
    <property type="entry name" value="MaoC domain protein dehydratase"/>
    <property type="match status" value="1"/>
</dbReference>
<dbReference type="InterPro" id="IPR002539">
    <property type="entry name" value="MaoC-like_dom"/>
</dbReference>
<dbReference type="GO" id="GO:0004312">
    <property type="term" value="F:fatty acid synthase activity"/>
    <property type="evidence" value="ECO:0007669"/>
    <property type="project" value="InterPro"/>
</dbReference>
<comment type="caution">
    <text evidence="3">The sequence shown here is derived from an EMBL/GenBank/DDBJ whole genome shotgun (WGS) entry which is preliminary data.</text>
</comment>
<dbReference type="Gene3D" id="3.10.129.10">
    <property type="entry name" value="Hotdog Thioesterase"/>
    <property type="match status" value="1"/>
</dbReference>
<organism evidence="3 4">
    <name type="scientific">Futiania mangrovi</name>
    <dbReference type="NCBI Taxonomy" id="2959716"/>
    <lineage>
        <taxon>Bacteria</taxon>
        <taxon>Pseudomonadati</taxon>
        <taxon>Pseudomonadota</taxon>
        <taxon>Alphaproteobacteria</taxon>
        <taxon>Futianiales</taxon>
        <taxon>Futianiaceae</taxon>
        <taxon>Futiania</taxon>
    </lineage>
</organism>
<dbReference type="GO" id="GO:0019171">
    <property type="term" value="F:(3R)-hydroxyacyl-[acyl-carrier-protein] dehydratase activity"/>
    <property type="evidence" value="ECO:0007669"/>
    <property type="project" value="TreeGrafter"/>
</dbReference>
<dbReference type="InterPro" id="IPR003965">
    <property type="entry name" value="Fatty_acid_synthase"/>
</dbReference>
<dbReference type="PRINTS" id="PR01483">
    <property type="entry name" value="FASYNTHASE"/>
</dbReference>
<keyword evidence="4" id="KW-1185">Reference proteome</keyword>
<evidence type="ECO:0000256" key="1">
    <source>
        <dbReference type="ARBA" id="ARBA00023239"/>
    </source>
</evidence>
<dbReference type="InterPro" id="IPR050965">
    <property type="entry name" value="UPF0336/Enoyl-CoA_hydratase"/>
</dbReference>
<dbReference type="AlphaFoldDB" id="A0A9J6PIM4"/>
<dbReference type="EMBL" id="JAMZFT010000003">
    <property type="protein sequence ID" value="MCP1337643.1"/>
    <property type="molecule type" value="Genomic_DNA"/>
</dbReference>
<dbReference type="Proteomes" id="UP001055804">
    <property type="component" value="Unassembled WGS sequence"/>
</dbReference>
<protein>
    <submittedName>
        <fullName evidence="3">MaoC family dehydratase</fullName>
    </submittedName>
</protein>
<feature type="domain" description="MaoC-like" evidence="2">
    <location>
        <begin position="18"/>
        <end position="112"/>
    </location>
</feature>
<dbReference type="CDD" id="cd03449">
    <property type="entry name" value="R_hydratase"/>
    <property type="match status" value="1"/>
</dbReference>
<dbReference type="Pfam" id="PF01575">
    <property type="entry name" value="MaoC_dehydratas"/>
    <property type="match status" value="1"/>
</dbReference>
<dbReference type="PANTHER" id="PTHR43437:SF3">
    <property type="entry name" value="HYDROXYACYL-THIOESTER DEHYDRATASE TYPE 2, MITOCHONDRIAL"/>
    <property type="match status" value="1"/>
</dbReference>
<reference evidence="3" key="1">
    <citation type="submission" date="2022-06" db="EMBL/GenBank/DDBJ databases">
        <title>Isolation and Genomics of Futiania mangrovii gen. nov., sp. nov., a Rare and Metabolically-versatile member in the Class Alphaproteobacteria.</title>
        <authorList>
            <person name="Liu L."/>
            <person name="Huang W.-C."/>
            <person name="Pan J."/>
            <person name="Li J."/>
            <person name="Huang Y."/>
            <person name="Du H."/>
            <person name="Liu Y."/>
            <person name="Li M."/>
        </authorList>
    </citation>
    <scope>NUCLEOTIDE SEQUENCE</scope>
    <source>
        <strain evidence="3">FT118</strain>
    </source>
</reference>
<keyword evidence="1" id="KW-0456">Lyase</keyword>
<dbReference type="PANTHER" id="PTHR43437">
    <property type="entry name" value="HYDROXYACYL-THIOESTER DEHYDRATASE TYPE 2, MITOCHONDRIAL-RELATED"/>
    <property type="match status" value="1"/>
</dbReference>
<gene>
    <name evidence="3" type="ORF">NJQ99_14565</name>
</gene>
<evidence type="ECO:0000259" key="2">
    <source>
        <dbReference type="Pfam" id="PF01575"/>
    </source>
</evidence>
<sequence length="141" mass="15131">MSGGWFIEDMKVGQSADYVRTVTAEDIEAFARVSGDTNPVHLDEEYAKATPFGGRIAHGMLSGAFISTILGTKLPGPGTIYLGQTLKFRAPIRIGDEVTARCTVREIVAEKRRVVMDCVCLVGGKPVTEGEATVMVPSRNA</sequence>
<name>A0A9J6PIM4_9PROT</name>
<dbReference type="SUPFAM" id="SSF54637">
    <property type="entry name" value="Thioesterase/thiol ester dehydrase-isomerase"/>
    <property type="match status" value="1"/>
</dbReference>
<dbReference type="GO" id="GO:0006633">
    <property type="term" value="P:fatty acid biosynthetic process"/>
    <property type="evidence" value="ECO:0007669"/>
    <property type="project" value="InterPro"/>
</dbReference>
<dbReference type="RefSeq" id="WP_269333604.1">
    <property type="nucleotide sequence ID" value="NZ_JAMZFT010000003.1"/>
</dbReference>
<proteinExistence type="predicted"/>